<dbReference type="PROSITE" id="PS50042">
    <property type="entry name" value="CNMP_BINDING_3"/>
    <property type="match status" value="1"/>
</dbReference>
<dbReference type="RefSeq" id="WP_138324798.1">
    <property type="nucleotide sequence ID" value="NZ_VCDI01000001.1"/>
</dbReference>
<evidence type="ECO:0000313" key="5">
    <source>
        <dbReference type="EMBL" id="TLU74549.1"/>
    </source>
</evidence>
<keyword evidence="1" id="KW-0805">Transcription regulation</keyword>
<dbReference type="InterPro" id="IPR036390">
    <property type="entry name" value="WH_DNA-bd_sf"/>
</dbReference>
<protein>
    <submittedName>
        <fullName evidence="5">Crp/Fnr family transcriptional regulator</fullName>
    </submittedName>
</protein>
<dbReference type="Gene3D" id="1.10.10.10">
    <property type="entry name" value="Winged helix-like DNA-binding domain superfamily/Winged helix DNA-binding domain"/>
    <property type="match status" value="1"/>
</dbReference>
<evidence type="ECO:0000313" key="6">
    <source>
        <dbReference type="Proteomes" id="UP000305654"/>
    </source>
</evidence>
<dbReference type="AlphaFoldDB" id="A0A5R9JC34"/>
<dbReference type="Pfam" id="PF13545">
    <property type="entry name" value="HTH_Crp_2"/>
    <property type="match status" value="1"/>
</dbReference>
<evidence type="ECO:0000256" key="1">
    <source>
        <dbReference type="ARBA" id="ARBA00023015"/>
    </source>
</evidence>
<keyword evidence="2" id="KW-0238">DNA-binding</keyword>
<keyword evidence="6" id="KW-1185">Reference proteome</keyword>
<dbReference type="InterPro" id="IPR014710">
    <property type="entry name" value="RmlC-like_jellyroll"/>
</dbReference>
<dbReference type="Proteomes" id="UP000305654">
    <property type="component" value="Unassembled WGS sequence"/>
</dbReference>
<reference evidence="5 6" key="1">
    <citation type="submission" date="2019-05" db="EMBL/GenBank/DDBJ databases">
        <authorList>
            <person name="Pankratov T."/>
            <person name="Grouzdev D."/>
        </authorList>
    </citation>
    <scope>NUCLEOTIDE SEQUENCE [LARGE SCALE GENOMIC DNA]</scope>
    <source>
        <strain evidence="5 6">KEBCLARHB70R</strain>
    </source>
</reference>
<keyword evidence="3" id="KW-0804">Transcription</keyword>
<dbReference type="GO" id="GO:0005829">
    <property type="term" value="C:cytosol"/>
    <property type="evidence" value="ECO:0007669"/>
    <property type="project" value="TreeGrafter"/>
</dbReference>
<dbReference type="InterPro" id="IPR012318">
    <property type="entry name" value="HTH_CRP"/>
</dbReference>
<dbReference type="InterPro" id="IPR000595">
    <property type="entry name" value="cNMP-bd_dom"/>
</dbReference>
<evidence type="ECO:0000256" key="2">
    <source>
        <dbReference type="ARBA" id="ARBA00023125"/>
    </source>
</evidence>
<proteinExistence type="predicted"/>
<dbReference type="CDD" id="cd00038">
    <property type="entry name" value="CAP_ED"/>
    <property type="match status" value="1"/>
</dbReference>
<dbReference type="SUPFAM" id="SSF51206">
    <property type="entry name" value="cAMP-binding domain-like"/>
    <property type="match status" value="1"/>
</dbReference>
<name>A0A5R9JC34_9PROT</name>
<dbReference type="Gene3D" id="2.60.120.10">
    <property type="entry name" value="Jelly Rolls"/>
    <property type="match status" value="1"/>
</dbReference>
<dbReference type="Pfam" id="PF00027">
    <property type="entry name" value="cNMP_binding"/>
    <property type="match status" value="1"/>
</dbReference>
<evidence type="ECO:0000259" key="4">
    <source>
        <dbReference type="PROSITE" id="PS50042"/>
    </source>
</evidence>
<accession>A0A5R9JC34</accession>
<evidence type="ECO:0000256" key="3">
    <source>
        <dbReference type="ARBA" id="ARBA00023163"/>
    </source>
</evidence>
<organism evidence="5 6">
    <name type="scientific">Lichenicoccus roseus</name>
    <dbReference type="NCBI Taxonomy" id="2683649"/>
    <lineage>
        <taxon>Bacteria</taxon>
        <taxon>Pseudomonadati</taxon>
        <taxon>Pseudomonadota</taxon>
        <taxon>Alphaproteobacteria</taxon>
        <taxon>Acetobacterales</taxon>
        <taxon>Acetobacteraceae</taxon>
        <taxon>Lichenicoccus</taxon>
    </lineage>
</organism>
<dbReference type="InterPro" id="IPR018490">
    <property type="entry name" value="cNMP-bd_dom_sf"/>
</dbReference>
<comment type="caution">
    <text evidence="5">The sequence shown here is derived from an EMBL/GenBank/DDBJ whole genome shotgun (WGS) entry which is preliminary data.</text>
</comment>
<dbReference type="InterPro" id="IPR050397">
    <property type="entry name" value="Env_Response_Regulators"/>
</dbReference>
<dbReference type="EMBL" id="VCDI01000001">
    <property type="protein sequence ID" value="TLU74549.1"/>
    <property type="molecule type" value="Genomic_DNA"/>
</dbReference>
<dbReference type="SUPFAM" id="SSF46785">
    <property type="entry name" value="Winged helix' DNA-binding domain"/>
    <property type="match status" value="1"/>
</dbReference>
<dbReference type="InterPro" id="IPR036388">
    <property type="entry name" value="WH-like_DNA-bd_sf"/>
</dbReference>
<dbReference type="PANTHER" id="PTHR24567">
    <property type="entry name" value="CRP FAMILY TRANSCRIPTIONAL REGULATORY PROTEIN"/>
    <property type="match status" value="1"/>
</dbReference>
<dbReference type="PANTHER" id="PTHR24567:SF74">
    <property type="entry name" value="HTH-TYPE TRANSCRIPTIONAL REGULATOR ARCR"/>
    <property type="match status" value="1"/>
</dbReference>
<sequence length="268" mass="28571">MAIPHAEEAILRPYLSRVRLLTGQPLTQDGQVLDHAYFIESGVAAMLARSAPGRPAVQVAMIGPESMVGGLALLDRHAAAFGTVAMLLPGSGLRIAVADLHRVIDTTPVLQRLALNSVLLLTRQVVQVAASSVTDTLIMRCARWLLMAHDRIEGDDLPVTHGSIAIALGVRRAGVTIAVTALQQAGLLHATRGRIRILGRTGLERFLEHWPERDRDHRGRSGDIVTTAPPAAIAPLDGFAPIQGAGGQTLSSTAAMPWPPPMHMVTRP</sequence>
<dbReference type="GO" id="GO:0003677">
    <property type="term" value="F:DNA binding"/>
    <property type="evidence" value="ECO:0007669"/>
    <property type="project" value="UniProtKB-KW"/>
</dbReference>
<feature type="domain" description="Cyclic nucleotide-binding" evidence="4">
    <location>
        <begin position="23"/>
        <end position="121"/>
    </location>
</feature>
<dbReference type="GO" id="GO:0003700">
    <property type="term" value="F:DNA-binding transcription factor activity"/>
    <property type="evidence" value="ECO:0007669"/>
    <property type="project" value="TreeGrafter"/>
</dbReference>
<dbReference type="OrthoDB" id="7506088at2"/>
<gene>
    <name evidence="5" type="ORF">FE263_05105</name>
</gene>
<dbReference type="SMART" id="SM00100">
    <property type="entry name" value="cNMP"/>
    <property type="match status" value="1"/>
</dbReference>